<protein>
    <recommendedName>
        <fullName evidence="1">DUF2262 domain-containing protein</fullName>
    </recommendedName>
</protein>
<dbReference type="AlphaFoldDB" id="A0A518I6M5"/>
<gene>
    <name evidence="2" type="ORF">Enr17x_07710</name>
</gene>
<feature type="domain" description="DUF2262" evidence="1">
    <location>
        <begin position="11"/>
        <end position="138"/>
    </location>
</feature>
<evidence type="ECO:0000259" key="1">
    <source>
        <dbReference type="Pfam" id="PF10020"/>
    </source>
</evidence>
<reference evidence="2 3" key="1">
    <citation type="submission" date="2019-03" db="EMBL/GenBank/DDBJ databases">
        <title>Deep-cultivation of Planctomycetes and their phenomic and genomic characterization uncovers novel biology.</title>
        <authorList>
            <person name="Wiegand S."/>
            <person name="Jogler M."/>
            <person name="Boedeker C."/>
            <person name="Pinto D."/>
            <person name="Vollmers J."/>
            <person name="Rivas-Marin E."/>
            <person name="Kohn T."/>
            <person name="Peeters S.H."/>
            <person name="Heuer A."/>
            <person name="Rast P."/>
            <person name="Oberbeckmann S."/>
            <person name="Bunk B."/>
            <person name="Jeske O."/>
            <person name="Meyerdierks A."/>
            <person name="Storesund J.E."/>
            <person name="Kallscheuer N."/>
            <person name="Luecker S."/>
            <person name="Lage O.M."/>
            <person name="Pohl T."/>
            <person name="Merkel B.J."/>
            <person name="Hornburger P."/>
            <person name="Mueller R.-W."/>
            <person name="Bruemmer F."/>
            <person name="Labrenz M."/>
            <person name="Spormann A.M."/>
            <person name="Op den Camp H."/>
            <person name="Overmann J."/>
            <person name="Amann R."/>
            <person name="Jetten M.S.M."/>
            <person name="Mascher T."/>
            <person name="Medema M.H."/>
            <person name="Devos D.P."/>
            <person name="Kaster A.-K."/>
            <person name="Ovreas L."/>
            <person name="Rohde M."/>
            <person name="Galperin M.Y."/>
            <person name="Jogler C."/>
        </authorList>
    </citation>
    <scope>NUCLEOTIDE SEQUENCE [LARGE SCALE GENOMIC DNA]</scope>
    <source>
        <strain evidence="2 3">Enr17</strain>
    </source>
</reference>
<dbReference type="EMBL" id="CP037452">
    <property type="protein sequence ID" value="QDV48757.1"/>
    <property type="molecule type" value="Genomic_DNA"/>
</dbReference>
<accession>A0A518I6M5</accession>
<dbReference type="KEGG" id="gfm:Enr17x_07710"/>
<dbReference type="Proteomes" id="UP000318313">
    <property type="component" value="Chromosome"/>
</dbReference>
<dbReference type="RefSeq" id="WP_198000951.1">
    <property type="nucleotide sequence ID" value="NZ_CP037452.1"/>
</dbReference>
<sequence length="142" mass="16663">MTRNNITSNLCGELKWYSDHECWGGFVSINQSDIPITVIPEEGDDSVAQDYVDKLLEDLLEYEYSFREYITKSLLPIYNDEWHHMVDDGPELSDSEFMSRLSLTMIQIVFGNLNSPDQKEWYGEFIYNPDDMFTEHHVSLFC</sequence>
<proteinExistence type="predicted"/>
<dbReference type="Pfam" id="PF10020">
    <property type="entry name" value="DUF2262"/>
    <property type="match status" value="1"/>
</dbReference>
<dbReference type="InterPro" id="IPR019260">
    <property type="entry name" value="DUF2262"/>
</dbReference>
<organism evidence="2 3">
    <name type="scientific">Gimesia fumaroli</name>
    <dbReference type="NCBI Taxonomy" id="2527976"/>
    <lineage>
        <taxon>Bacteria</taxon>
        <taxon>Pseudomonadati</taxon>
        <taxon>Planctomycetota</taxon>
        <taxon>Planctomycetia</taxon>
        <taxon>Planctomycetales</taxon>
        <taxon>Planctomycetaceae</taxon>
        <taxon>Gimesia</taxon>
    </lineage>
</organism>
<keyword evidence="3" id="KW-1185">Reference proteome</keyword>
<name>A0A518I6M5_9PLAN</name>
<evidence type="ECO:0000313" key="3">
    <source>
        <dbReference type="Proteomes" id="UP000318313"/>
    </source>
</evidence>
<evidence type="ECO:0000313" key="2">
    <source>
        <dbReference type="EMBL" id="QDV48757.1"/>
    </source>
</evidence>